<sequence>MDGRAKLRKSNVFHLVAVLFITGDRLKSPLEFQLPLFFSSNSRMRPLMWDSF</sequence>
<accession>G3H0U4</accession>
<evidence type="ECO:0000313" key="1">
    <source>
        <dbReference type="EMBL" id="EGV97204.1"/>
    </source>
</evidence>
<protein>
    <submittedName>
        <fullName evidence="1">Uncharacterized protein</fullName>
    </submittedName>
</protein>
<dbReference type="AlphaFoldDB" id="G3H0U4"/>
<dbReference type="EMBL" id="JH000098">
    <property type="protein sequence ID" value="EGV97204.1"/>
    <property type="molecule type" value="Genomic_DNA"/>
</dbReference>
<proteinExistence type="predicted"/>
<reference evidence="2" key="1">
    <citation type="journal article" date="2011" name="Nat. Biotechnol.">
        <title>The genomic sequence of the Chinese hamster ovary (CHO)-K1 cell line.</title>
        <authorList>
            <person name="Xu X."/>
            <person name="Nagarajan H."/>
            <person name="Lewis N.E."/>
            <person name="Pan S."/>
            <person name="Cai Z."/>
            <person name="Liu X."/>
            <person name="Chen W."/>
            <person name="Xie M."/>
            <person name="Wang W."/>
            <person name="Hammond S."/>
            <person name="Andersen M.R."/>
            <person name="Neff N."/>
            <person name="Passarelli B."/>
            <person name="Koh W."/>
            <person name="Fan H.C."/>
            <person name="Wang J."/>
            <person name="Gui Y."/>
            <person name="Lee K.H."/>
            <person name="Betenbaugh M.J."/>
            <person name="Quake S.R."/>
            <person name="Famili I."/>
            <person name="Palsson B.O."/>
            <person name="Wang J."/>
        </authorList>
    </citation>
    <scope>NUCLEOTIDE SEQUENCE [LARGE SCALE GENOMIC DNA]</scope>
    <source>
        <strain evidence="2">CHO K1 cell line</strain>
    </source>
</reference>
<name>G3H0U4_CRIGR</name>
<evidence type="ECO:0000313" key="2">
    <source>
        <dbReference type="Proteomes" id="UP000001075"/>
    </source>
</evidence>
<gene>
    <name evidence="1" type="ORF">I79_003763</name>
</gene>
<organism evidence="1 2">
    <name type="scientific">Cricetulus griseus</name>
    <name type="common">Chinese hamster</name>
    <name type="synonym">Cricetulus barabensis griseus</name>
    <dbReference type="NCBI Taxonomy" id="10029"/>
    <lineage>
        <taxon>Eukaryota</taxon>
        <taxon>Metazoa</taxon>
        <taxon>Chordata</taxon>
        <taxon>Craniata</taxon>
        <taxon>Vertebrata</taxon>
        <taxon>Euteleostomi</taxon>
        <taxon>Mammalia</taxon>
        <taxon>Eutheria</taxon>
        <taxon>Euarchontoglires</taxon>
        <taxon>Glires</taxon>
        <taxon>Rodentia</taxon>
        <taxon>Myomorpha</taxon>
        <taxon>Muroidea</taxon>
        <taxon>Cricetidae</taxon>
        <taxon>Cricetinae</taxon>
        <taxon>Cricetulus</taxon>
    </lineage>
</organism>
<dbReference type="InParanoid" id="G3H0U4"/>
<dbReference type="Proteomes" id="UP000001075">
    <property type="component" value="Unassembled WGS sequence"/>
</dbReference>